<accession>A0ACA9SPZ5</accession>
<feature type="non-terminal residue" evidence="1">
    <location>
        <position position="130"/>
    </location>
</feature>
<proteinExistence type="predicted"/>
<keyword evidence="2" id="KW-1185">Reference proteome</keyword>
<name>A0ACA9SPZ5_9GLOM</name>
<gene>
    <name evidence="1" type="ORF">RPERSI_LOCUS33308</name>
</gene>
<reference evidence="1" key="1">
    <citation type="submission" date="2021-06" db="EMBL/GenBank/DDBJ databases">
        <authorList>
            <person name="Kallberg Y."/>
            <person name="Tangrot J."/>
            <person name="Rosling A."/>
        </authorList>
    </citation>
    <scope>NUCLEOTIDE SEQUENCE</scope>
    <source>
        <strain evidence="1">MA461A</strain>
    </source>
</reference>
<evidence type="ECO:0000313" key="1">
    <source>
        <dbReference type="EMBL" id="CAG8844666.1"/>
    </source>
</evidence>
<dbReference type="EMBL" id="CAJVQC010143586">
    <property type="protein sequence ID" value="CAG8844666.1"/>
    <property type="molecule type" value="Genomic_DNA"/>
</dbReference>
<evidence type="ECO:0000313" key="2">
    <source>
        <dbReference type="Proteomes" id="UP000789920"/>
    </source>
</evidence>
<dbReference type="Proteomes" id="UP000789920">
    <property type="component" value="Unassembled WGS sequence"/>
</dbReference>
<organism evidence="1 2">
    <name type="scientific">Racocetra persica</name>
    <dbReference type="NCBI Taxonomy" id="160502"/>
    <lineage>
        <taxon>Eukaryota</taxon>
        <taxon>Fungi</taxon>
        <taxon>Fungi incertae sedis</taxon>
        <taxon>Mucoromycota</taxon>
        <taxon>Glomeromycotina</taxon>
        <taxon>Glomeromycetes</taxon>
        <taxon>Diversisporales</taxon>
        <taxon>Gigasporaceae</taxon>
        <taxon>Racocetra</taxon>
    </lineage>
</organism>
<feature type="non-terminal residue" evidence="1">
    <location>
        <position position="1"/>
    </location>
</feature>
<comment type="caution">
    <text evidence="1">The sequence shown here is derived from an EMBL/GenBank/DDBJ whole genome shotgun (WGS) entry which is preliminary data.</text>
</comment>
<sequence>CLNCQKRYRLDNLISAEKLAAFLARKDKDSFSLTQNCLYCGKNNFANPRRFNLLLSSDLQITNQEKENIIYLRPETCQGIFINFAAIQRSTRKKLPFGVGQIGKSFRNEITLHHGIFRTREFEQMELEFF</sequence>
<protein>
    <submittedName>
        <fullName evidence="1">21251_t:CDS:1</fullName>
    </submittedName>
</protein>